<reference evidence="3 4" key="1">
    <citation type="submission" date="2019-11" db="EMBL/GenBank/DDBJ databases">
        <authorList>
            <person name="Zheng R.K."/>
            <person name="Sun C.M."/>
        </authorList>
    </citation>
    <scope>NUCLEOTIDE SEQUENCE [LARGE SCALE GENOMIC DNA]</scope>
    <source>
        <strain evidence="3 4">WC007</strain>
    </source>
</reference>
<dbReference type="KEGG" id="mcos:GM418_26315"/>
<keyword evidence="1" id="KW-0175">Coiled coil</keyword>
<sequence>MATKLTEITTQYNTFVDDQVLTKDQLNSFINYFEDQDRLSRILLSGVGIVCGFNLKFNASKPSITITQGAGVTTDGDLINLRKNIPESILKSIDLDKMEFSWVKKFEDSFANYRFFKRLETVDGSVQEVPIEMWEILPENIEGSNALSTVADLQNKVVLLYLESYPKEGDLCTAIDCDNQGIEQVARLRILLVSKNDADFILSLDSIFSKHNVVNTYFDLPDVAVRRVVLNQLNTSNYNELKRAYHLALNSDGLVTDLTNGISKIVKNFGALLQLNISNSNLSLYLGTLKGITNFSAYNVPFNVQYRYDCVKDVVDTYNEIKALLLSLKEECCPDINAFPKHLMLGSLDEMQEEVQNYRHSFYKSPILNGEEDMIQQCRSMILRLFQLVLRFQTTAGEIKVTPSNKLPDLGYRAIPFYYNIQNEFLKQWNAEKTNKYKSNTNLSYHTGLLSSSPQIQEPLAFNIDGFDFFRIEGHQGKDYKVALEEIEELKVKYGLAFDVKALSVNINTETLNIDDYECEFEDLNVLLRAWTVEQDCVLGEVSEFFSGFRTDEPGKNIRENLIGAKRVSSLNLLTDSNKADDDTFTLINKNVNVGSVSKATSDFTVSSTKSSETVSDHLIVDENALGSVMKKALEETKGGSVNDIIARADNLVAEKISDEVWAEQPELKEFVIDRSIELMAYAHIVAQKMPAILTNVDVVKVDEYKLTLKELCSRVEKMKARYQNIQLSSALKALMGVLITQLSAICCSAKKLEVLLEEINKRKEQIIVRLKLSKFVEKYPGLEHKAGVEPGGTFFLIYLNKAKSDTGEIVLSNVSAVRNVSLVNEVVNVNPVNRLSLLGTENVNPKELLTEKVLSEKELLANTRISEILNRATRVTNLPNNTVVADFAVPYMCCSDCAPVNFIVERKPVSLRLEKDHFCLGQDSSPLLFDVSPADGIIKADQDVEGMTIDGIKLSFDENTFPDEMIGNTIHFTVNDQITSCEITVYRAVQFDFEVPESPTSQTEITFKPTGNLDGASFLWSFGDDNLSAERNPTHKYTLPVNDENKVIVSLTVTAENGVCQSTVEHEIVFAEVDVQIALPEDSFCENDEKNYPFEITPAGSEAKIEGQGVTQVSTGGFVFIPANAEPGEIEFLLNGELSGLKVTVNKAPVASFKPEQVGNELVLTNNSTGADFYVWNINGEKLERNDNSPVTIELTPNTPSTWRLALEAISEICGSDMTDFVTFQTELVNTCVEDAKIAMQKDLEVLQALNLPGSNFVVPIWMSTSKIYGGTDEFKEGVLNDIDNYLAGNNNEKLGSQFLELLQQTASMIIELSGDRDGKEFQNLLGLFELQLKLFYNILGCQNADVIDASADQLAELFKLVLTLLRNMREREIFFSDGIKEFIKSWGEKIQGKAILEEHFKIIIEENLI</sequence>
<dbReference type="EMBL" id="CP046401">
    <property type="protein sequence ID" value="QGY47049.1"/>
    <property type="molecule type" value="Genomic_DNA"/>
</dbReference>
<feature type="domain" description="PKD" evidence="2">
    <location>
        <begin position="997"/>
        <end position="1041"/>
    </location>
</feature>
<dbReference type="InterPro" id="IPR000601">
    <property type="entry name" value="PKD_dom"/>
</dbReference>
<protein>
    <recommendedName>
        <fullName evidence="2">PKD domain-containing protein</fullName>
    </recommendedName>
</protein>
<evidence type="ECO:0000256" key="1">
    <source>
        <dbReference type="SAM" id="Coils"/>
    </source>
</evidence>
<dbReference type="SMART" id="SM00089">
    <property type="entry name" value="PKD"/>
    <property type="match status" value="1"/>
</dbReference>
<dbReference type="SUPFAM" id="SSF49299">
    <property type="entry name" value="PKD domain"/>
    <property type="match status" value="1"/>
</dbReference>
<name>A0A6I6K0D6_9BACT</name>
<feature type="coiled-coil region" evidence="1">
    <location>
        <begin position="702"/>
        <end position="770"/>
    </location>
</feature>
<dbReference type="InterPro" id="IPR035986">
    <property type="entry name" value="PKD_dom_sf"/>
</dbReference>
<evidence type="ECO:0000259" key="2">
    <source>
        <dbReference type="PROSITE" id="PS50093"/>
    </source>
</evidence>
<evidence type="ECO:0000313" key="3">
    <source>
        <dbReference type="EMBL" id="QGY47049.1"/>
    </source>
</evidence>
<dbReference type="Gene3D" id="2.60.40.10">
    <property type="entry name" value="Immunoglobulins"/>
    <property type="match status" value="1"/>
</dbReference>
<organism evidence="3 4">
    <name type="scientific">Maribellus comscasis</name>
    <dbReference type="NCBI Taxonomy" id="2681766"/>
    <lineage>
        <taxon>Bacteria</taxon>
        <taxon>Pseudomonadati</taxon>
        <taxon>Bacteroidota</taxon>
        <taxon>Bacteroidia</taxon>
        <taxon>Marinilabiliales</taxon>
        <taxon>Prolixibacteraceae</taxon>
        <taxon>Maribellus</taxon>
    </lineage>
</organism>
<gene>
    <name evidence="3" type="ORF">GM418_26315</name>
</gene>
<dbReference type="Proteomes" id="UP000428260">
    <property type="component" value="Chromosome"/>
</dbReference>
<dbReference type="PROSITE" id="PS50093">
    <property type="entry name" value="PKD"/>
    <property type="match status" value="1"/>
</dbReference>
<evidence type="ECO:0000313" key="4">
    <source>
        <dbReference type="Proteomes" id="UP000428260"/>
    </source>
</evidence>
<dbReference type="CDD" id="cd00146">
    <property type="entry name" value="PKD"/>
    <property type="match status" value="1"/>
</dbReference>
<dbReference type="InterPro" id="IPR013783">
    <property type="entry name" value="Ig-like_fold"/>
</dbReference>
<accession>A0A6I6K0D6</accession>
<dbReference type="InterPro" id="IPR022409">
    <property type="entry name" value="PKD/Chitinase_dom"/>
</dbReference>
<proteinExistence type="predicted"/>
<keyword evidence="4" id="KW-1185">Reference proteome</keyword>
<dbReference type="RefSeq" id="WP_158870537.1">
    <property type="nucleotide sequence ID" value="NZ_CP046401.1"/>
</dbReference>